<dbReference type="EMBL" id="CP042344">
    <property type="protein sequence ID" value="QEA14038.1"/>
    <property type="molecule type" value="Genomic_DNA"/>
</dbReference>
<proteinExistence type="predicted"/>
<dbReference type="OrthoDB" id="9155022at2"/>
<evidence type="ECO:0008006" key="3">
    <source>
        <dbReference type="Google" id="ProtNLM"/>
    </source>
</evidence>
<accession>A0A5B8RZ41</accession>
<keyword evidence="2" id="KW-1185">Reference proteome</keyword>
<dbReference type="RefSeq" id="WP_146913620.1">
    <property type="nucleotide sequence ID" value="NZ_CP042344.1"/>
</dbReference>
<organism evidence="1 2">
    <name type="scientific">Comamonas flocculans</name>
    <dbReference type="NCBI Taxonomy" id="2597701"/>
    <lineage>
        <taxon>Bacteria</taxon>
        <taxon>Pseudomonadati</taxon>
        <taxon>Pseudomonadota</taxon>
        <taxon>Betaproteobacteria</taxon>
        <taxon>Burkholderiales</taxon>
        <taxon>Comamonadaceae</taxon>
        <taxon>Comamonas</taxon>
    </lineage>
</organism>
<dbReference type="Proteomes" id="UP000321199">
    <property type="component" value="Chromosome"/>
</dbReference>
<protein>
    <recommendedName>
        <fullName evidence="3">DUF721 domain-containing protein</fullName>
    </recommendedName>
</protein>
<dbReference type="AlphaFoldDB" id="A0A5B8RZ41"/>
<sequence>MQRRHYAISLEQASQEAPALARLAALAHESKERLQSLQTLIPMPLRSQVQAGPIEGETWCLLVRSNAAANKFRQLLPVFVAHLRGKGWEVSAIRLKIQPD</sequence>
<dbReference type="KEGG" id="cof:FOZ74_13960"/>
<name>A0A5B8RZ41_9BURK</name>
<reference evidence="1 2" key="1">
    <citation type="submission" date="2019-07" db="EMBL/GenBank/DDBJ databases">
        <title>Complete genome sequence of Comamonas sp. NLF 7-7 isolated from livestock.</title>
        <authorList>
            <person name="Kim D.H."/>
            <person name="Kim J.G."/>
        </authorList>
    </citation>
    <scope>NUCLEOTIDE SEQUENCE [LARGE SCALE GENOMIC DNA]</scope>
    <source>
        <strain evidence="1 2">NLF 7-7</strain>
    </source>
</reference>
<gene>
    <name evidence="1" type="ORF">FOZ74_13960</name>
</gene>
<evidence type="ECO:0000313" key="2">
    <source>
        <dbReference type="Proteomes" id="UP000321199"/>
    </source>
</evidence>
<evidence type="ECO:0000313" key="1">
    <source>
        <dbReference type="EMBL" id="QEA14038.1"/>
    </source>
</evidence>